<sequence length="207" mass="23376">MDRDRVAKWAAGPSYGPVLSQTDLYLLRDIQLEIHPVLANIDEGFQLNFDLSTGHTSGHRPGGDRDLEFTAKSEPATIPRVSELMIITHKSPWCTIVKNPEGVTCGDICETLFREYTEREVTQAELNSLPPRAQDSINRFRDTAMRHGAQWGPGAYFNQPPAPGMTRRVDWLTDYSIFERLSHDAGYARTRLGFSAPNILVLQLTRY</sequence>
<organism evidence="2 3">
    <name type="scientific">Somion occarium</name>
    <dbReference type="NCBI Taxonomy" id="3059160"/>
    <lineage>
        <taxon>Eukaryota</taxon>
        <taxon>Fungi</taxon>
        <taxon>Dikarya</taxon>
        <taxon>Basidiomycota</taxon>
        <taxon>Agaricomycotina</taxon>
        <taxon>Agaricomycetes</taxon>
        <taxon>Polyporales</taxon>
        <taxon>Cerrenaceae</taxon>
        <taxon>Somion</taxon>
    </lineage>
</organism>
<dbReference type="Proteomes" id="UP001497453">
    <property type="component" value="Chromosome 3"/>
</dbReference>
<name>A0ABP1D5V7_9APHY</name>
<dbReference type="Pfam" id="PF20415">
    <property type="entry name" value="DUF6699"/>
    <property type="match status" value="1"/>
</dbReference>
<accession>A0ABP1D5V7</accession>
<protein>
    <recommendedName>
        <fullName evidence="1">DUF6699 domain-containing protein</fullName>
    </recommendedName>
</protein>
<keyword evidence="3" id="KW-1185">Reference proteome</keyword>
<reference evidence="3" key="1">
    <citation type="submission" date="2024-04" db="EMBL/GenBank/DDBJ databases">
        <authorList>
            <person name="Shaw F."/>
            <person name="Minotto A."/>
        </authorList>
    </citation>
    <scope>NUCLEOTIDE SEQUENCE [LARGE SCALE GENOMIC DNA]</scope>
</reference>
<proteinExistence type="predicted"/>
<evidence type="ECO:0000313" key="3">
    <source>
        <dbReference type="Proteomes" id="UP001497453"/>
    </source>
</evidence>
<dbReference type="EMBL" id="OZ037946">
    <property type="protein sequence ID" value="CAL1703265.1"/>
    <property type="molecule type" value="Genomic_DNA"/>
</dbReference>
<feature type="domain" description="DUF6699" evidence="1">
    <location>
        <begin position="49"/>
        <end position="183"/>
    </location>
</feature>
<dbReference type="InterPro" id="IPR046522">
    <property type="entry name" value="DUF6699"/>
</dbReference>
<evidence type="ECO:0000259" key="1">
    <source>
        <dbReference type="Pfam" id="PF20415"/>
    </source>
</evidence>
<gene>
    <name evidence="2" type="ORF">GFSPODELE1_LOCUS4490</name>
</gene>
<evidence type="ECO:0000313" key="2">
    <source>
        <dbReference type="EMBL" id="CAL1703265.1"/>
    </source>
</evidence>